<organism evidence="2">
    <name type="scientific">viral metagenome</name>
    <dbReference type="NCBI Taxonomy" id="1070528"/>
    <lineage>
        <taxon>unclassified sequences</taxon>
        <taxon>metagenomes</taxon>
        <taxon>organismal metagenomes</taxon>
    </lineage>
</organism>
<proteinExistence type="predicted"/>
<name>A0A6C0JP85_9ZZZZ</name>
<reference evidence="2" key="1">
    <citation type="journal article" date="2020" name="Nature">
        <title>Giant virus diversity and host interactions through global metagenomics.</title>
        <authorList>
            <person name="Schulz F."/>
            <person name="Roux S."/>
            <person name="Paez-Espino D."/>
            <person name="Jungbluth S."/>
            <person name="Walsh D.A."/>
            <person name="Denef V.J."/>
            <person name="McMahon K.D."/>
            <person name="Konstantinidis K.T."/>
            <person name="Eloe-Fadrosh E.A."/>
            <person name="Kyrpides N.C."/>
            <person name="Woyke T."/>
        </authorList>
    </citation>
    <scope>NUCLEOTIDE SEQUENCE</scope>
    <source>
        <strain evidence="2">GVMAG-M-3300027736-24</strain>
    </source>
</reference>
<keyword evidence="1" id="KW-0472">Membrane</keyword>
<dbReference type="EMBL" id="MN740417">
    <property type="protein sequence ID" value="QHU05524.1"/>
    <property type="molecule type" value="Genomic_DNA"/>
</dbReference>
<keyword evidence="1" id="KW-1133">Transmembrane helix</keyword>
<evidence type="ECO:0008006" key="3">
    <source>
        <dbReference type="Google" id="ProtNLM"/>
    </source>
</evidence>
<evidence type="ECO:0000313" key="2">
    <source>
        <dbReference type="EMBL" id="QHU05524.1"/>
    </source>
</evidence>
<accession>A0A6C0JP85</accession>
<dbReference type="AlphaFoldDB" id="A0A6C0JP85"/>
<keyword evidence="1" id="KW-0812">Transmembrane</keyword>
<feature type="transmembrane region" description="Helical" evidence="1">
    <location>
        <begin position="6"/>
        <end position="24"/>
    </location>
</feature>
<evidence type="ECO:0000256" key="1">
    <source>
        <dbReference type="SAM" id="Phobius"/>
    </source>
</evidence>
<sequence length="58" mass="6645">MDPRILYSLQSAVLFFIIASPYMYSLTKKLIKLDTYGSVALHSVVFGLIVYMLMIIQK</sequence>
<feature type="transmembrane region" description="Helical" evidence="1">
    <location>
        <begin position="36"/>
        <end position="56"/>
    </location>
</feature>
<protein>
    <recommendedName>
        <fullName evidence="3">TLC domain-containing protein</fullName>
    </recommendedName>
</protein>